<evidence type="ECO:0000256" key="1">
    <source>
        <dbReference type="SAM" id="SignalP"/>
    </source>
</evidence>
<gene>
    <name evidence="2" type="ORF">ENW73_00910</name>
</gene>
<organism evidence="2">
    <name type="scientific">candidate division WOR-3 bacterium</name>
    <dbReference type="NCBI Taxonomy" id="2052148"/>
    <lineage>
        <taxon>Bacteria</taxon>
        <taxon>Bacteria division WOR-3</taxon>
    </lineage>
</organism>
<keyword evidence="1" id="KW-0732">Signal</keyword>
<reference evidence="2" key="1">
    <citation type="journal article" date="2020" name="mSystems">
        <title>Genome- and Community-Level Interaction Insights into Carbon Utilization and Element Cycling Functions of Hydrothermarchaeota in Hydrothermal Sediment.</title>
        <authorList>
            <person name="Zhou Z."/>
            <person name="Liu Y."/>
            <person name="Xu W."/>
            <person name="Pan J."/>
            <person name="Luo Z.H."/>
            <person name="Li M."/>
        </authorList>
    </citation>
    <scope>NUCLEOTIDE SEQUENCE [LARGE SCALE GENOMIC DNA]</scope>
    <source>
        <strain evidence="2">SpSt-876</strain>
    </source>
</reference>
<sequence length="212" mass="24704">MKRVVISIALMAIALSLSCAKRASAPTGDELLWASEKPRPNWAYEAPYVEGGLQYFVGLSYKYADEKPSRDDAERDARLRAVKYFETAAREFFERITAELGLMSEVFNPSNAARGYTEWASQGVIQKSKVVKFYVEQWKSRKTGEIYYRTFAKLLVPDEQVAESFNDYTNRKKEEWKMAQEQIDKVNDAFRSYWESKKKEQELKQGEKEKER</sequence>
<feature type="chain" id="PRO_5027723185" description="DUF4136 domain-containing protein" evidence="1">
    <location>
        <begin position="26"/>
        <end position="212"/>
    </location>
</feature>
<comment type="caution">
    <text evidence="2">The sequence shown here is derived from an EMBL/GenBank/DDBJ whole genome shotgun (WGS) entry which is preliminary data.</text>
</comment>
<dbReference type="EMBL" id="DTLI01000022">
    <property type="protein sequence ID" value="HHS51415.1"/>
    <property type="molecule type" value="Genomic_DNA"/>
</dbReference>
<evidence type="ECO:0000313" key="2">
    <source>
        <dbReference type="EMBL" id="HHS51415.1"/>
    </source>
</evidence>
<dbReference type="PROSITE" id="PS51257">
    <property type="entry name" value="PROKAR_LIPOPROTEIN"/>
    <property type="match status" value="1"/>
</dbReference>
<name>A0A7C6E9U1_UNCW3</name>
<protein>
    <recommendedName>
        <fullName evidence="3">DUF4136 domain-containing protein</fullName>
    </recommendedName>
</protein>
<feature type="signal peptide" evidence="1">
    <location>
        <begin position="1"/>
        <end position="25"/>
    </location>
</feature>
<accession>A0A7C6E9U1</accession>
<dbReference type="AlphaFoldDB" id="A0A7C6E9U1"/>
<proteinExistence type="predicted"/>
<evidence type="ECO:0008006" key="3">
    <source>
        <dbReference type="Google" id="ProtNLM"/>
    </source>
</evidence>